<organism evidence="1 2">
    <name type="scientific">Mucilaginibacter ginsenosidivorans</name>
    <dbReference type="NCBI Taxonomy" id="398053"/>
    <lineage>
        <taxon>Bacteria</taxon>
        <taxon>Pseudomonadati</taxon>
        <taxon>Bacteroidota</taxon>
        <taxon>Sphingobacteriia</taxon>
        <taxon>Sphingobacteriales</taxon>
        <taxon>Sphingobacteriaceae</taxon>
        <taxon>Mucilaginibacter</taxon>
    </lineage>
</organism>
<dbReference type="OrthoDB" id="9809364at2"/>
<reference evidence="1 2" key="1">
    <citation type="journal article" date="2017" name="Curr. Microbiol.">
        <title>Mucilaginibacter ginsenosidivorans sp. nov., Isolated from Soil of Ginseng Field.</title>
        <authorList>
            <person name="Kim M.M."/>
            <person name="Siddiqi M.Z."/>
            <person name="Im W.T."/>
        </authorList>
    </citation>
    <scope>NUCLEOTIDE SEQUENCE [LARGE SCALE GENOMIC DNA]</scope>
    <source>
        <strain evidence="1 2">Gsoil 3017</strain>
    </source>
</reference>
<accession>A0A5B8V184</accession>
<gene>
    <name evidence="1" type="ORF">FRZ54_22790</name>
</gene>
<sequence length="120" mass="13367">MKGGQYQTPVRASFCIDKHGDFDPAVAPDESFLVFSSPRPPAPAKTSDLFIVFRTPNGWSEPIDLREAVSDKVFGVEARLSPDLKTLYFSNQINKDGVKVPTENYIWQVNISELLKAHGL</sequence>
<dbReference type="KEGG" id="mgin:FRZ54_22790"/>
<protein>
    <submittedName>
        <fullName evidence="1">Uncharacterized protein</fullName>
    </submittedName>
</protein>
<keyword evidence="2" id="KW-1185">Reference proteome</keyword>
<dbReference type="Proteomes" id="UP000321479">
    <property type="component" value="Chromosome"/>
</dbReference>
<proteinExistence type="predicted"/>
<dbReference type="AlphaFoldDB" id="A0A5B8V184"/>
<dbReference type="RefSeq" id="WP_147034108.1">
    <property type="nucleotide sequence ID" value="NZ_CP042436.1"/>
</dbReference>
<evidence type="ECO:0000313" key="1">
    <source>
        <dbReference type="EMBL" id="QEC65277.1"/>
    </source>
</evidence>
<evidence type="ECO:0000313" key="2">
    <source>
        <dbReference type="Proteomes" id="UP000321479"/>
    </source>
</evidence>
<dbReference type="EMBL" id="CP042436">
    <property type="protein sequence ID" value="QEC65277.1"/>
    <property type="molecule type" value="Genomic_DNA"/>
</dbReference>
<name>A0A5B8V184_9SPHI</name>